<feature type="compositionally biased region" description="Basic and acidic residues" evidence="1">
    <location>
        <begin position="391"/>
        <end position="401"/>
    </location>
</feature>
<dbReference type="EMBL" id="JASNFN010000010">
    <property type="protein sequence ID" value="MDP5183009.1"/>
    <property type="molecule type" value="Genomic_DNA"/>
</dbReference>
<dbReference type="RefSeq" id="WP_305999668.1">
    <property type="nucleotide sequence ID" value="NZ_JASNFN010000010.1"/>
</dbReference>
<dbReference type="InterPro" id="IPR003870">
    <property type="entry name" value="DUF222"/>
</dbReference>
<evidence type="ECO:0000313" key="3">
    <source>
        <dbReference type="EMBL" id="MDP5183009.1"/>
    </source>
</evidence>
<evidence type="ECO:0000313" key="4">
    <source>
        <dbReference type="Proteomes" id="UP001233673"/>
    </source>
</evidence>
<protein>
    <submittedName>
        <fullName evidence="3">DUF222 domain-containing protein</fullName>
    </submittedName>
</protein>
<dbReference type="CDD" id="cd00085">
    <property type="entry name" value="HNHc"/>
    <property type="match status" value="1"/>
</dbReference>
<feature type="compositionally biased region" description="Low complexity" evidence="1">
    <location>
        <begin position="502"/>
        <end position="511"/>
    </location>
</feature>
<evidence type="ECO:0000256" key="1">
    <source>
        <dbReference type="SAM" id="MobiDB-lite"/>
    </source>
</evidence>
<feature type="region of interest" description="Disordered" evidence="1">
    <location>
        <begin position="387"/>
        <end position="406"/>
    </location>
</feature>
<dbReference type="Gene3D" id="1.10.30.50">
    <property type="match status" value="1"/>
</dbReference>
<sequence length="545" mass="56853">MSVVGFAVGVTVSPVDPFPSPWELADPDPQRWDEPLSAWLPARRGAVEAADLLGQIVVAEAKLAALRVELVMDLAAARPAPSDPPPGGERAGDRGPAGASEFVPDELAMVHNCSRTAAVTLLEHADVLATRLPGTFAALRLGLLDWPRARAIAAEVAAAGSDTDPGVIAAVEAAVLPGATGLGVGKLREAVPAELLARDADAAERRRKARQRGADVTVRPVGDGMSELRALLPHPEARACRDAVDRHARAAKEAGDDRPIGMLRAGAAADLILRPWQERPAVTAQLTVIAPLTALTPAGFLAAGAPAPAAFTPPSTPPGTRPGVAEPVGEVDGEPITAAHLRELLAQLDALAVQAPPAGSLQIAITDATGKLRAVTGRAELARLARTGCPHHPDHPEHPGHPDSSCGCPLLGPPAAVDRYRPSAAQQQFLRLRDRTCRHPGCTVPAGWADLDHVIAHTAGGATACANLCCRCRRHHRLKTFAPGWTHTLDPDGVLTVTTPTGVTRTSRPPGFRVLTAPPQPPPAPEPEPDPNPDRALDLDDDPPF</sequence>
<comment type="caution">
    <text evidence="3">The sequence shown here is derived from an EMBL/GenBank/DDBJ whole genome shotgun (WGS) entry which is preliminary data.</text>
</comment>
<dbReference type="Proteomes" id="UP001233673">
    <property type="component" value="Unassembled WGS sequence"/>
</dbReference>
<dbReference type="SMART" id="SM00507">
    <property type="entry name" value="HNHc"/>
    <property type="match status" value="1"/>
</dbReference>
<keyword evidence="4" id="KW-1185">Reference proteome</keyword>
<gene>
    <name evidence="3" type="ORF">QOZ88_10190</name>
</gene>
<dbReference type="InterPro" id="IPR003615">
    <property type="entry name" value="HNH_nuc"/>
</dbReference>
<evidence type="ECO:0000259" key="2">
    <source>
        <dbReference type="SMART" id="SM00507"/>
    </source>
</evidence>
<feature type="region of interest" description="Disordered" evidence="1">
    <location>
        <begin position="502"/>
        <end position="545"/>
    </location>
</feature>
<accession>A0ABT9ICW4</accession>
<feature type="region of interest" description="Disordered" evidence="1">
    <location>
        <begin position="77"/>
        <end position="100"/>
    </location>
</feature>
<feature type="domain" description="HNH nuclease" evidence="2">
    <location>
        <begin position="425"/>
        <end position="477"/>
    </location>
</feature>
<proteinExistence type="predicted"/>
<organism evidence="3 4">
    <name type="scientific">Blastococcus carthaginiensis</name>
    <dbReference type="NCBI Taxonomy" id="3050034"/>
    <lineage>
        <taxon>Bacteria</taxon>
        <taxon>Bacillati</taxon>
        <taxon>Actinomycetota</taxon>
        <taxon>Actinomycetes</taxon>
        <taxon>Geodermatophilales</taxon>
        <taxon>Geodermatophilaceae</taxon>
        <taxon>Blastococcus</taxon>
    </lineage>
</organism>
<dbReference type="Pfam" id="PF02720">
    <property type="entry name" value="DUF222"/>
    <property type="match status" value="1"/>
</dbReference>
<name>A0ABT9ICW4_9ACTN</name>
<reference evidence="4" key="1">
    <citation type="submission" date="2023-05" db="EMBL/GenBank/DDBJ databases">
        <title>Draft genome of Pseudofrankia sp. BMG5.37.</title>
        <authorList>
            <person name="Gtari M."/>
            <person name="Ghodhbane F."/>
            <person name="Sbissi I."/>
        </authorList>
    </citation>
    <scope>NUCLEOTIDE SEQUENCE [LARGE SCALE GENOMIC DNA]</scope>
    <source>
        <strain evidence="4">BMG 814</strain>
    </source>
</reference>